<dbReference type="InterPro" id="IPR050490">
    <property type="entry name" value="Bact_solute-bd_prot1"/>
</dbReference>
<sequence>MAMKRRVSVMVALATTTALLAACSGGGNDEAAGPSNDHVTLTWWHNGTAEPLKGFWDSVAREFEEAHPNVTVEVSAVQNEELQKTKIPVALQSADPPDLFQQWGGGDLADQVVDGKVKDISRDVLDEIGLIGGSAAAWQVDGETYGLPYSVGVEGFWYNKALFAQAGIETPPVTLEDLGDAVGKLKEAGITPIAVGAKDTWPAAHYWYNFALRECSTDTMKRAGVELRFEDPCFTQAGEQLAAFLATEPFQQDFLGTPAQTGLASSAGLVANGNAAMELMGHWEPGIMRGLTGGDALGENLGWFPFPTVDGGQGDPAAALGGGDGFSCSYSAPPECVELLKYIASVDVQKRYAETGSGLPVTLGSEAGVSDPNMQTLLQYRNNATYVQVWLDVAYGGSIGGAMNDGIAAMFAGQGTAQDIVAGMIEASSGSR</sequence>
<dbReference type="AlphaFoldDB" id="A0A919P2T7"/>
<dbReference type="Proteomes" id="UP000632740">
    <property type="component" value="Unassembled WGS sequence"/>
</dbReference>
<dbReference type="PANTHER" id="PTHR43649:SF14">
    <property type="entry name" value="BLR3389 PROTEIN"/>
    <property type="match status" value="1"/>
</dbReference>
<evidence type="ECO:0000313" key="3">
    <source>
        <dbReference type="Proteomes" id="UP000632740"/>
    </source>
</evidence>
<keyword evidence="3" id="KW-1185">Reference proteome</keyword>
<dbReference type="Gene3D" id="3.40.190.10">
    <property type="entry name" value="Periplasmic binding protein-like II"/>
    <property type="match status" value="2"/>
</dbReference>
<feature type="signal peptide" evidence="1">
    <location>
        <begin position="1"/>
        <end position="21"/>
    </location>
</feature>
<dbReference type="PANTHER" id="PTHR43649">
    <property type="entry name" value="ARABINOSE-BINDING PROTEIN-RELATED"/>
    <property type="match status" value="1"/>
</dbReference>
<reference evidence="2" key="1">
    <citation type="submission" date="2021-01" db="EMBL/GenBank/DDBJ databases">
        <title>Whole genome shotgun sequence of Cellulomonas chitinilytica NBRC 110799.</title>
        <authorList>
            <person name="Komaki H."/>
            <person name="Tamura T."/>
        </authorList>
    </citation>
    <scope>NUCLEOTIDE SEQUENCE</scope>
    <source>
        <strain evidence="2">NBRC 110799</strain>
    </source>
</reference>
<organism evidence="2 3">
    <name type="scientific">Cellulomonas chitinilytica</name>
    <dbReference type="NCBI Taxonomy" id="398759"/>
    <lineage>
        <taxon>Bacteria</taxon>
        <taxon>Bacillati</taxon>
        <taxon>Actinomycetota</taxon>
        <taxon>Actinomycetes</taxon>
        <taxon>Micrococcales</taxon>
        <taxon>Cellulomonadaceae</taxon>
        <taxon>Cellulomonas</taxon>
    </lineage>
</organism>
<dbReference type="EMBL" id="BONK01000011">
    <property type="protein sequence ID" value="GIG22376.1"/>
    <property type="molecule type" value="Genomic_DNA"/>
</dbReference>
<dbReference type="SUPFAM" id="SSF53850">
    <property type="entry name" value="Periplasmic binding protein-like II"/>
    <property type="match status" value="1"/>
</dbReference>
<evidence type="ECO:0000313" key="2">
    <source>
        <dbReference type="EMBL" id="GIG22376.1"/>
    </source>
</evidence>
<dbReference type="PROSITE" id="PS51257">
    <property type="entry name" value="PROKAR_LIPOPROTEIN"/>
    <property type="match status" value="1"/>
</dbReference>
<dbReference type="InterPro" id="IPR006059">
    <property type="entry name" value="SBP"/>
</dbReference>
<keyword evidence="1" id="KW-0732">Signal</keyword>
<gene>
    <name evidence="2" type="ORF">Cch01nite_31000</name>
</gene>
<dbReference type="RefSeq" id="WP_203757025.1">
    <property type="nucleotide sequence ID" value="NZ_BONK01000011.1"/>
</dbReference>
<proteinExistence type="predicted"/>
<dbReference type="Pfam" id="PF01547">
    <property type="entry name" value="SBP_bac_1"/>
    <property type="match status" value="1"/>
</dbReference>
<protein>
    <submittedName>
        <fullName evidence="2">Sugar ABC transporter substrate-binding protein</fullName>
    </submittedName>
</protein>
<comment type="caution">
    <text evidence="2">The sequence shown here is derived from an EMBL/GenBank/DDBJ whole genome shotgun (WGS) entry which is preliminary data.</text>
</comment>
<feature type="chain" id="PRO_5038429440" evidence="1">
    <location>
        <begin position="22"/>
        <end position="432"/>
    </location>
</feature>
<accession>A0A919P2T7</accession>
<name>A0A919P2T7_9CELL</name>
<evidence type="ECO:0000256" key="1">
    <source>
        <dbReference type="SAM" id="SignalP"/>
    </source>
</evidence>